<evidence type="ECO:0000256" key="5">
    <source>
        <dbReference type="ARBA" id="ARBA00023136"/>
    </source>
</evidence>
<dbReference type="Pfam" id="PF00083">
    <property type="entry name" value="Sugar_tr"/>
    <property type="match status" value="1"/>
</dbReference>
<evidence type="ECO:0000259" key="7">
    <source>
        <dbReference type="PROSITE" id="PS50850"/>
    </source>
</evidence>
<accession>A0ABP4SXH0</accession>
<dbReference type="EMBL" id="BAAANY010000009">
    <property type="protein sequence ID" value="GAA1678821.1"/>
    <property type="molecule type" value="Genomic_DNA"/>
</dbReference>
<feature type="transmembrane region" description="Helical" evidence="6">
    <location>
        <begin position="378"/>
        <end position="401"/>
    </location>
</feature>
<proteinExistence type="predicted"/>
<feature type="domain" description="Major facilitator superfamily (MFS) profile" evidence="7">
    <location>
        <begin position="17"/>
        <end position="432"/>
    </location>
</feature>
<keyword evidence="2" id="KW-0813">Transport</keyword>
<feature type="transmembrane region" description="Helical" evidence="6">
    <location>
        <begin position="319"/>
        <end position="337"/>
    </location>
</feature>
<dbReference type="Gene3D" id="1.20.1250.20">
    <property type="entry name" value="MFS general substrate transporter like domains"/>
    <property type="match status" value="1"/>
</dbReference>
<feature type="transmembrane region" description="Helical" evidence="6">
    <location>
        <begin position="174"/>
        <end position="191"/>
    </location>
</feature>
<dbReference type="Proteomes" id="UP001500618">
    <property type="component" value="Unassembled WGS sequence"/>
</dbReference>
<dbReference type="InterPro" id="IPR005828">
    <property type="entry name" value="MFS_sugar_transport-like"/>
</dbReference>
<evidence type="ECO:0000256" key="3">
    <source>
        <dbReference type="ARBA" id="ARBA00022692"/>
    </source>
</evidence>
<evidence type="ECO:0000256" key="2">
    <source>
        <dbReference type="ARBA" id="ARBA00022448"/>
    </source>
</evidence>
<feature type="transmembrane region" description="Helical" evidence="6">
    <location>
        <begin position="285"/>
        <end position="307"/>
    </location>
</feature>
<comment type="subcellular location">
    <subcellularLocation>
        <location evidence="1">Cell membrane</location>
        <topology evidence="1">Multi-pass membrane protein</topology>
    </subcellularLocation>
</comment>
<evidence type="ECO:0000313" key="9">
    <source>
        <dbReference type="Proteomes" id="UP001500618"/>
    </source>
</evidence>
<gene>
    <name evidence="8" type="ORF">GCM10009765_30080</name>
</gene>
<keyword evidence="9" id="KW-1185">Reference proteome</keyword>
<feature type="transmembrane region" description="Helical" evidence="6">
    <location>
        <begin position="256"/>
        <end position="279"/>
    </location>
</feature>
<keyword evidence="3 6" id="KW-0812">Transmembrane</keyword>
<feature type="transmembrane region" description="Helical" evidence="6">
    <location>
        <begin position="108"/>
        <end position="129"/>
    </location>
</feature>
<dbReference type="InterPro" id="IPR020846">
    <property type="entry name" value="MFS_dom"/>
</dbReference>
<name>A0ABP4SXH0_9ACTN</name>
<dbReference type="InterPro" id="IPR036259">
    <property type="entry name" value="MFS_trans_sf"/>
</dbReference>
<evidence type="ECO:0000256" key="1">
    <source>
        <dbReference type="ARBA" id="ARBA00004651"/>
    </source>
</evidence>
<reference evidence="9" key="1">
    <citation type="journal article" date="2019" name="Int. J. Syst. Evol. Microbiol.">
        <title>The Global Catalogue of Microorganisms (GCM) 10K type strain sequencing project: providing services to taxonomists for standard genome sequencing and annotation.</title>
        <authorList>
            <consortium name="The Broad Institute Genomics Platform"/>
            <consortium name="The Broad Institute Genome Sequencing Center for Infectious Disease"/>
            <person name="Wu L."/>
            <person name="Ma J."/>
        </authorList>
    </citation>
    <scope>NUCLEOTIDE SEQUENCE [LARGE SCALE GENOMIC DNA]</scope>
    <source>
        <strain evidence="9">JCM 14718</strain>
    </source>
</reference>
<evidence type="ECO:0000256" key="4">
    <source>
        <dbReference type="ARBA" id="ARBA00022989"/>
    </source>
</evidence>
<sequence length="440" mass="47312">MAARLDRLPILRTHRVLTAVIGIGLFFDAYENFLAGTIAKVLQKDFALGGTELKLVLASAFIGQFLGAIVLGRLADRIGRRRAFLINLAIYSGFSLLGALSPNATWLIVSRFCAGLGIGAEYALADSYLSDMLPPGKRGRFISWAYTVSFCGVPAVGFLALWLVPQAPLGIAGWRWLFVLGALGSAVVWFLRRRLTESPRWLEIAGRQAQAEEIVTRMEAEAADPLPEPDPDLRPAEPQAVPISRLFSPRYLRRTVMLWVLSALEVFGYYGFGTLAPLILAARGYGIIASIGYTALSYLGYPLGSLLSVPIVERVERKYLVMGSAALMAVFGLGFGLSGQPAVIVAFGFLYTLASNVFSNAYHVYLSELYPTAMRGTAAGTAYSLSKIVTGALPFILLPVLTSGGAGWVFTVVAVAMVLLIINVGVLGTRTTGRSVDSVT</sequence>
<dbReference type="PROSITE" id="PS50850">
    <property type="entry name" value="MFS"/>
    <property type="match status" value="1"/>
</dbReference>
<keyword evidence="4 6" id="KW-1133">Transmembrane helix</keyword>
<dbReference type="PANTHER" id="PTHR23511">
    <property type="entry name" value="SYNAPTIC VESICLE GLYCOPROTEIN 2"/>
    <property type="match status" value="1"/>
</dbReference>
<feature type="transmembrane region" description="Helical" evidence="6">
    <location>
        <begin position="55"/>
        <end position="72"/>
    </location>
</feature>
<evidence type="ECO:0000313" key="8">
    <source>
        <dbReference type="EMBL" id="GAA1678821.1"/>
    </source>
</evidence>
<feature type="transmembrane region" description="Helical" evidence="6">
    <location>
        <begin position="84"/>
        <end position="102"/>
    </location>
</feature>
<feature type="transmembrane region" description="Helical" evidence="6">
    <location>
        <begin position="343"/>
        <end position="366"/>
    </location>
</feature>
<feature type="transmembrane region" description="Helical" evidence="6">
    <location>
        <begin position="141"/>
        <end position="162"/>
    </location>
</feature>
<comment type="caution">
    <text evidence="8">The sequence shown here is derived from an EMBL/GenBank/DDBJ whole genome shotgun (WGS) entry which is preliminary data.</text>
</comment>
<dbReference type="SUPFAM" id="SSF103473">
    <property type="entry name" value="MFS general substrate transporter"/>
    <property type="match status" value="1"/>
</dbReference>
<organism evidence="8 9">
    <name type="scientific">Fodinicola feengrottensis</name>
    <dbReference type="NCBI Taxonomy" id="435914"/>
    <lineage>
        <taxon>Bacteria</taxon>
        <taxon>Bacillati</taxon>
        <taxon>Actinomycetota</taxon>
        <taxon>Actinomycetes</taxon>
        <taxon>Mycobacteriales</taxon>
        <taxon>Fodinicola</taxon>
    </lineage>
</organism>
<evidence type="ECO:0000256" key="6">
    <source>
        <dbReference type="SAM" id="Phobius"/>
    </source>
</evidence>
<keyword evidence="5 6" id="KW-0472">Membrane</keyword>
<feature type="transmembrane region" description="Helical" evidence="6">
    <location>
        <begin position="16"/>
        <end position="35"/>
    </location>
</feature>
<dbReference type="PANTHER" id="PTHR23511:SF34">
    <property type="entry name" value="SYNAPTIC VESICLE GLYCOPROTEIN 2"/>
    <property type="match status" value="1"/>
</dbReference>
<dbReference type="CDD" id="cd17316">
    <property type="entry name" value="MFS_SV2_like"/>
    <property type="match status" value="1"/>
</dbReference>
<protein>
    <submittedName>
        <fullName evidence="8">MFS transporter</fullName>
    </submittedName>
</protein>
<feature type="transmembrane region" description="Helical" evidence="6">
    <location>
        <begin position="407"/>
        <end position="428"/>
    </location>
</feature>